<dbReference type="EMBL" id="AP011893">
    <property type="protein sequence ID" value="BAJ49442.1"/>
    <property type="molecule type" value="Genomic_DNA"/>
</dbReference>
<reference evidence="4 7" key="2">
    <citation type="journal article" date="2011" name="Nucleic Acids Res.">
        <title>Insights into the evolution of Archaea and eukaryotic protein modifier systems revealed by the genome of a novel archaeal group.</title>
        <authorList>
            <person name="Nunoura T."/>
            <person name="Takaki Y."/>
            <person name="Kakuta J."/>
            <person name="Nishi S."/>
            <person name="Sugahara J."/>
            <person name="Kazama H."/>
            <person name="Chee G."/>
            <person name="Hattori M."/>
            <person name="Kanai A."/>
            <person name="Atomi H."/>
            <person name="Takai K."/>
            <person name="Takami H."/>
        </authorList>
    </citation>
    <scope>NUCLEOTIDE SEQUENCE [LARGE SCALE GENOMIC DNA]</scope>
</reference>
<evidence type="ECO:0000256" key="2">
    <source>
        <dbReference type="SAM" id="Phobius"/>
    </source>
</evidence>
<dbReference type="AlphaFoldDB" id="E6N616"/>
<keyword evidence="2" id="KW-0472">Membrane</keyword>
<gene>
    <name evidence="6" type="ORF">CSUB_C0746</name>
    <name evidence="4" type="ORF">HGMM_F13A09C18</name>
    <name evidence="5" type="ORF">HGMM_F15D08C33</name>
</gene>
<evidence type="ECO:0000259" key="3">
    <source>
        <dbReference type="Pfam" id="PF13463"/>
    </source>
</evidence>
<feature type="domain" description="HTH marR-type" evidence="3">
    <location>
        <begin position="65"/>
        <end position="122"/>
    </location>
</feature>
<name>E6N616_CALS0</name>
<dbReference type="KEGG" id="csu:CSUB_C0746"/>
<accession>E6N616</accession>
<evidence type="ECO:0000313" key="5">
    <source>
        <dbReference type="EMBL" id="BAJ49442.1"/>
    </source>
</evidence>
<dbReference type="BioCyc" id="CCAL311458:G131R-759-MONOMER"/>
<organism evidence="4 7">
    <name type="scientific">Caldiarchaeum subterraneum</name>
    <dbReference type="NCBI Taxonomy" id="311458"/>
    <lineage>
        <taxon>Archaea</taxon>
        <taxon>Nitrososphaerota</taxon>
        <taxon>Candidatus Caldarchaeales</taxon>
        <taxon>Candidatus Caldarchaeaceae</taxon>
        <taxon>Candidatus Caldarchaeum</taxon>
    </lineage>
</organism>
<dbReference type="InterPro" id="IPR036390">
    <property type="entry name" value="WH_DNA-bd_sf"/>
</dbReference>
<feature type="compositionally biased region" description="Polar residues" evidence="1">
    <location>
        <begin position="33"/>
        <end position="44"/>
    </location>
</feature>
<dbReference type="InterPro" id="IPR000835">
    <property type="entry name" value="HTH_MarR-typ"/>
</dbReference>
<reference evidence="4 7" key="1">
    <citation type="journal article" date="2005" name="Environ. Microbiol.">
        <title>Genetic and functional properties of uncultivated thermophilic crenarchaeotes from a subsurface gold mine as revealed by analysis of genome fragments.</title>
        <authorList>
            <person name="Nunoura T."/>
            <person name="Hirayama H."/>
            <person name="Takami H."/>
            <person name="Oida H."/>
            <person name="Nishi S."/>
            <person name="Shimamura S."/>
            <person name="Suzuki Y."/>
            <person name="Inagaki F."/>
            <person name="Takai K."/>
            <person name="Nealson K.H."/>
            <person name="Horikoshi K."/>
        </authorList>
    </citation>
    <scope>NUCLEOTIDE SEQUENCE [LARGE SCALE GENOMIC DNA]</scope>
</reference>
<keyword evidence="2" id="KW-1133">Transmembrane helix</keyword>
<sequence length="130" mass="14704">MDTVTVVFSALFVAQTLIFLYVYRRAVTHHGVTQQKSQQITQERPSQKPLRQESGDVLEALHPSALAALRLIEERGEVMSSDVSKALNLSREHTARLLKSLHDRGYVKREGKPFRYMLTEKGLAAVKSKL</sequence>
<proteinExistence type="predicted"/>
<dbReference type="EMBL" id="AP011845">
    <property type="protein sequence ID" value="BAJ47733.1"/>
    <property type="molecule type" value="Genomic_DNA"/>
</dbReference>
<dbReference type="GO" id="GO:0003700">
    <property type="term" value="F:DNA-binding transcription factor activity"/>
    <property type="evidence" value="ECO:0007669"/>
    <property type="project" value="InterPro"/>
</dbReference>
<feature type="transmembrane region" description="Helical" evidence="2">
    <location>
        <begin position="6"/>
        <end position="23"/>
    </location>
</feature>
<dbReference type="Proteomes" id="UP000008120">
    <property type="component" value="Chromosome"/>
</dbReference>
<evidence type="ECO:0000313" key="4">
    <source>
        <dbReference type="EMBL" id="BAJ47733.1"/>
    </source>
</evidence>
<dbReference type="Gene3D" id="1.10.10.10">
    <property type="entry name" value="Winged helix-like DNA-binding domain superfamily/Winged helix DNA-binding domain"/>
    <property type="match status" value="1"/>
</dbReference>
<protein>
    <recommendedName>
        <fullName evidence="3">HTH marR-type domain-containing protein</fullName>
    </recommendedName>
</protein>
<evidence type="ECO:0000313" key="7">
    <source>
        <dbReference type="Proteomes" id="UP000008120"/>
    </source>
</evidence>
<dbReference type="EMBL" id="BA000048">
    <property type="protein sequence ID" value="BAJ50604.1"/>
    <property type="molecule type" value="Genomic_DNA"/>
</dbReference>
<evidence type="ECO:0000256" key="1">
    <source>
        <dbReference type="SAM" id="MobiDB-lite"/>
    </source>
</evidence>
<dbReference type="InterPro" id="IPR036388">
    <property type="entry name" value="WH-like_DNA-bd_sf"/>
</dbReference>
<feature type="region of interest" description="Disordered" evidence="1">
    <location>
        <begin position="33"/>
        <end position="52"/>
    </location>
</feature>
<keyword evidence="2" id="KW-0812">Transmembrane</keyword>
<evidence type="ECO:0000313" key="6">
    <source>
        <dbReference type="EMBL" id="BAJ50604.1"/>
    </source>
</evidence>
<dbReference type="SUPFAM" id="SSF46785">
    <property type="entry name" value="Winged helix' DNA-binding domain"/>
    <property type="match status" value="1"/>
</dbReference>
<dbReference type="Pfam" id="PF13463">
    <property type="entry name" value="HTH_27"/>
    <property type="match status" value="1"/>
</dbReference>
<dbReference type="STRING" id="311458.CSUB_C0746"/>